<evidence type="ECO:0000259" key="16">
    <source>
        <dbReference type="PROSITE" id="PS50112"/>
    </source>
</evidence>
<dbReference type="InterPro" id="IPR036890">
    <property type="entry name" value="HATPase_C_sf"/>
</dbReference>
<dbReference type="EC" id="2.7.13.3" evidence="3"/>
<dbReference type="RefSeq" id="WP_290283266.1">
    <property type="nucleotide sequence ID" value="NZ_JAUFQI010000001.1"/>
</dbReference>
<evidence type="ECO:0000256" key="11">
    <source>
        <dbReference type="ARBA" id="ARBA00022989"/>
    </source>
</evidence>
<feature type="transmembrane region" description="Helical" evidence="14">
    <location>
        <begin position="12"/>
        <end position="32"/>
    </location>
</feature>
<dbReference type="InterPro" id="IPR005467">
    <property type="entry name" value="His_kinase_dom"/>
</dbReference>
<dbReference type="InterPro" id="IPR048760">
    <property type="entry name" value="VP0354-like_sensor_dom"/>
</dbReference>
<keyword evidence="19" id="KW-1185">Reference proteome</keyword>
<dbReference type="PANTHER" id="PTHR42878">
    <property type="entry name" value="TWO-COMPONENT HISTIDINE KINASE"/>
    <property type="match status" value="1"/>
</dbReference>
<dbReference type="CDD" id="cd18773">
    <property type="entry name" value="PDC1_HK_sensor"/>
    <property type="match status" value="1"/>
</dbReference>
<dbReference type="SUPFAM" id="SSF47384">
    <property type="entry name" value="Homodimeric domain of signal transducing histidine kinase"/>
    <property type="match status" value="1"/>
</dbReference>
<dbReference type="PROSITE" id="PS50109">
    <property type="entry name" value="HIS_KIN"/>
    <property type="match status" value="1"/>
</dbReference>
<comment type="caution">
    <text evidence="18">The sequence shown here is derived from an EMBL/GenBank/DDBJ whole genome shotgun (WGS) entry which is preliminary data.</text>
</comment>
<dbReference type="InterPro" id="IPR004358">
    <property type="entry name" value="Sig_transdc_His_kin-like_C"/>
</dbReference>
<evidence type="ECO:0000256" key="14">
    <source>
        <dbReference type="SAM" id="Phobius"/>
    </source>
</evidence>
<keyword evidence="13 14" id="KW-0472">Membrane</keyword>
<comment type="catalytic activity">
    <reaction evidence="1">
        <text>ATP + protein L-histidine = ADP + protein N-phospho-L-histidine.</text>
        <dbReference type="EC" id="2.7.13.3"/>
    </reaction>
</comment>
<keyword evidence="12" id="KW-0902">Two-component regulatory system</keyword>
<evidence type="ECO:0000256" key="5">
    <source>
        <dbReference type="ARBA" id="ARBA00022553"/>
    </source>
</evidence>
<dbReference type="Gene3D" id="3.30.450.20">
    <property type="entry name" value="PAS domain"/>
    <property type="match status" value="2"/>
</dbReference>
<dbReference type="InterPro" id="IPR003661">
    <property type="entry name" value="HisK_dim/P_dom"/>
</dbReference>
<dbReference type="InterPro" id="IPR029151">
    <property type="entry name" value="Sensor-like_sf"/>
</dbReference>
<keyword evidence="8" id="KW-0547">Nucleotide-binding</keyword>
<comment type="subcellular location">
    <subcellularLocation>
        <location evidence="2">Cell membrane</location>
        <topology evidence="2">Multi-pass membrane protein</topology>
    </subcellularLocation>
</comment>
<keyword evidence="10 18" id="KW-0067">ATP-binding</keyword>
<dbReference type="InterPro" id="IPR013767">
    <property type="entry name" value="PAS_fold"/>
</dbReference>
<dbReference type="Gene3D" id="1.10.287.130">
    <property type="match status" value="1"/>
</dbReference>
<dbReference type="CDD" id="cd00130">
    <property type="entry name" value="PAS"/>
    <property type="match status" value="1"/>
</dbReference>
<evidence type="ECO:0000256" key="1">
    <source>
        <dbReference type="ARBA" id="ARBA00000085"/>
    </source>
</evidence>
<keyword evidence="7 14" id="KW-0812">Transmembrane</keyword>
<feature type="domain" description="Histidine kinase" evidence="15">
    <location>
        <begin position="496"/>
        <end position="707"/>
    </location>
</feature>
<dbReference type="Pfam" id="PF00989">
    <property type="entry name" value="PAS"/>
    <property type="match status" value="1"/>
</dbReference>
<keyword evidence="11 14" id="KW-1133">Transmembrane helix</keyword>
<evidence type="ECO:0000259" key="15">
    <source>
        <dbReference type="PROSITE" id="PS50109"/>
    </source>
</evidence>
<organism evidence="18 19">
    <name type="scientific">Reinekea marina</name>
    <dbReference type="NCBI Taxonomy" id="1310421"/>
    <lineage>
        <taxon>Bacteria</taxon>
        <taxon>Pseudomonadati</taxon>
        <taxon>Pseudomonadota</taxon>
        <taxon>Gammaproteobacteria</taxon>
        <taxon>Oceanospirillales</taxon>
        <taxon>Saccharospirillaceae</taxon>
        <taxon>Reinekea</taxon>
    </lineage>
</organism>
<keyword evidence="9" id="KW-0418">Kinase</keyword>
<evidence type="ECO:0000256" key="10">
    <source>
        <dbReference type="ARBA" id="ARBA00022840"/>
    </source>
</evidence>
<proteinExistence type="predicted"/>
<dbReference type="Proteomes" id="UP001595710">
    <property type="component" value="Unassembled WGS sequence"/>
</dbReference>
<feature type="domain" description="PAS" evidence="16">
    <location>
        <begin position="362"/>
        <end position="412"/>
    </location>
</feature>
<dbReference type="PROSITE" id="PS50112">
    <property type="entry name" value="PAS"/>
    <property type="match status" value="1"/>
</dbReference>
<keyword evidence="4" id="KW-1003">Cell membrane</keyword>
<dbReference type="Gene3D" id="3.30.565.10">
    <property type="entry name" value="Histidine kinase-like ATPase, C-terminal domain"/>
    <property type="match status" value="1"/>
</dbReference>
<dbReference type="SMART" id="SM00091">
    <property type="entry name" value="PAS"/>
    <property type="match status" value="1"/>
</dbReference>
<dbReference type="InterPro" id="IPR000014">
    <property type="entry name" value="PAS"/>
</dbReference>
<evidence type="ECO:0000256" key="12">
    <source>
        <dbReference type="ARBA" id="ARBA00023012"/>
    </source>
</evidence>
<evidence type="ECO:0000256" key="2">
    <source>
        <dbReference type="ARBA" id="ARBA00004651"/>
    </source>
</evidence>
<dbReference type="SUPFAM" id="SSF55785">
    <property type="entry name" value="PYP-like sensor domain (PAS domain)"/>
    <property type="match status" value="1"/>
</dbReference>
<gene>
    <name evidence="18" type="ORF">ACFOND_08385</name>
</gene>
<dbReference type="NCBIfam" id="TIGR00229">
    <property type="entry name" value="sensory_box"/>
    <property type="match status" value="1"/>
</dbReference>
<dbReference type="InterPro" id="IPR003594">
    <property type="entry name" value="HATPase_dom"/>
</dbReference>
<dbReference type="GO" id="GO:0005524">
    <property type="term" value="F:ATP binding"/>
    <property type="evidence" value="ECO:0007669"/>
    <property type="project" value="UniProtKB-KW"/>
</dbReference>
<evidence type="ECO:0000256" key="8">
    <source>
        <dbReference type="ARBA" id="ARBA00022741"/>
    </source>
</evidence>
<keyword evidence="6" id="KW-0808">Transferase</keyword>
<feature type="transmembrane region" description="Helical" evidence="14">
    <location>
        <begin position="318"/>
        <end position="338"/>
    </location>
</feature>
<dbReference type="PANTHER" id="PTHR42878:SF15">
    <property type="entry name" value="BACTERIOPHYTOCHROME"/>
    <property type="match status" value="1"/>
</dbReference>
<dbReference type="PRINTS" id="PR00344">
    <property type="entry name" value="BCTRLSENSOR"/>
</dbReference>
<dbReference type="InterPro" id="IPR035965">
    <property type="entry name" value="PAS-like_dom_sf"/>
</dbReference>
<evidence type="ECO:0000313" key="18">
    <source>
        <dbReference type="EMBL" id="MFC3701651.1"/>
    </source>
</evidence>
<reference evidence="19" key="1">
    <citation type="journal article" date="2019" name="Int. J. Syst. Evol. Microbiol.">
        <title>The Global Catalogue of Microorganisms (GCM) 10K type strain sequencing project: providing services to taxonomists for standard genome sequencing and annotation.</title>
        <authorList>
            <consortium name="The Broad Institute Genomics Platform"/>
            <consortium name="The Broad Institute Genome Sequencing Center for Infectious Disease"/>
            <person name="Wu L."/>
            <person name="Ma J."/>
        </authorList>
    </citation>
    <scope>NUCLEOTIDE SEQUENCE [LARGE SCALE GENOMIC DNA]</scope>
    <source>
        <strain evidence="19">CECT 8288</strain>
    </source>
</reference>
<dbReference type="InterPro" id="IPR036097">
    <property type="entry name" value="HisK_dim/P_sf"/>
</dbReference>
<dbReference type="SMART" id="SM00387">
    <property type="entry name" value="HATPase_c"/>
    <property type="match status" value="1"/>
</dbReference>
<evidence type="ECO:0000256" key="4">
    <source>
        <dbReference type="ARBA" id="ARBA00022475"/>
    </source>
</evidence>
<dbReference type="Pfam" id="PF00512">
    <property type="entry name" value="HisKA"/>
    <property type="match status" value="1"/>
</dbReference>
<evidence type="ECO:0000256" key="7">
    <source>
        <dbReference type="ARBA" id="ARBA00022692"/>
    </source>
</evidence>
<sequence length="716" mass="80729">MISPPGLLKPKASVAAVLLLAVSVFFTVMYGYSVYQQAEQEAINDTSLYAQSAARELRQYFDKYTSDVRMLANSPLVADIVAGQAYFSNNPNDGENNQRLARIFKAYMGSNEQVVQARLIGLANDGQEIVRVNRLNGKLTIVEDDLLQSKAKRGYFQDISKLSPGEIYISDIELNRDFGALTTPLQPVVRIGVPLFTKTGELFGVLLLNVDMTMRLDQMAKAVETHGSSIQILLMNSAGDYIAHPISSKNFGFEFGVPQKFSDDYQAHSDLQVVSTSTELTRYFITTEKIELNQQDRFLQVAAMTAVRPIVIKTLMSAIYLEVLILVVITAFMIYLIYSSRYMKLEQKQLALKSELEFDLIFREMIETAPYAKILINEKGLIELVNIEAEKMFGYKRSELLGQNIDMLMPKDDLDRLKEQRQQYLGIPSHGKLSTEMAYKAVKQDGTEFPIEISLTSMVTPQGRKIQATIVDISEREKFIAELSRQNEELNQFAYVASHDLKAPLRGIDQIASWLEEDLMDNVSADSQKHLKLMRSRINRMESLLAGLLQYARAGSVLGELESIDLHKLVTEDFHMINPTQRFTLKVKNPLPTLTTSKPLIDIVFRNLMSNAMKHHDRPKGRITIDWRKKGAFYQFEVCDDGPGIPEEFRDRVFGLFQTLKPRDEVEGSGMGLSIVKKTIETIGGEITIGDCDPCGAMITFTWPIELKQEPESPAA</sequence>
<dbReference type="InterPro" id="IPR050351">
    <property type="entry name" value="BphY/WalK/GraS-like"/>
</dbReference>
<dbReference type="InterPro" id="IPR000700">
    <property type="entry name" value="PAS-assoc_C"/>
</dbReference>
<dbReference type="SUPFAM" id="SSF55874">
    <property type="entry name" value="ATPase domain of HSP90 chaperone/DNA topoisomerase II/histidine kinase"/>
    <property type="match status" value="1"/>
</dbReference>
<dbReference type="Pfam" id="PF21623">
    <property type="entry name" value="HK_sensor_dom_bact"/>
    <property type="match status" value="1"/>
</dbReference>
<dbReference type="SMART" id="SM00388">
    <property type="entry name" value="HisKA"/>
    <property type="match status" value="1"/>
</dbReference>
<protein>
    <recommendedName>
        <fullName evidence="3">histidine kinase</fullName>
        <ecNumber evidence="3">2.7.13.3</ecNumber>
    </recommendedName>
</protein>
<evidence type="ECO:0000256" key="6">
    <source>
        <dbReference type="ARBA" id="ARBA00022679"/>
    </source>
</evidence>
<evidence type="ECO:0000313" key="19">
    <source>
        <dbReference type="Proteomes" id="UP001595710"/>
    </source>
</evidence>
<evidence type="ECO:0000256" key="9">
    <source>
        <dbReference type="ARBA" id="ARBA00022777"/>
    </source>
</evidence>
<keyword evidence="5" id="KW-0597">Phosphoprotein</keyword>
<dbReference type="Pfam" id="PF02518">
    <property type="entry name" value="HATPase_c"/>
    <property type="match status" value="1"/>
</dbReference>
<name>A0ABV7WQQ9_9GAMM</name>
<dbReference type="PROSITE" id="PS50113">
    <property type="entry name" value="PAC"/>
    <property type="match status" value="1"/>
</dbReference>
<feature type="domain" description="PAC" evidence="17">
    <location>
        <begin position="435"/>
        <end position="485"/>
    </location>
</feature>
<dbReference type="SUPFAM" id="SSF103190">
    <property type="entry name" value="Sensory domain-like"/>
    <property type="match status" value="1"/>
</dbReference>
<dbReference type="EMBL" id="JBHRYN010000010">
    <property type="protein sequence ID" value="MFC3701651.1"/>
    <property type="molecule type" value="Genomic_DNA"/>
</dbReference>
<evidence type="ECO:0000256" key="13">
    <source>
        <dbReference type="ARBA" id="ARBA00023136"/>
    </source>
</evidence>
<dbReference type="CDD" id="cd00082">
    <property type="entry name" value="HisKA"/>
    <property type="match status" value="1"/>
</dbReference>
<evidence type="ECO:0000259" key="17">
    <source>
        <dbReference type="PROSITE" id="PS50113"/>
    </source>
</evidence>
<evidence type="ECO:0000256" key="3">
    <source>
        <dbReference type="ARBA" id="ARBA00012438"/>
    </source>
</evidence>
<accession>A0ABV7WQQ9</accession>